<comment type="similarity">
    <text evidence="2">Belongs to the MipA/OmpV family.</text>
</comment>
<name>A0A1F6THS2_9PROT</name>
<comment type="caution">
    <text evidence="6">The sequence shown here is derived from an EMBL/GenBank/DDBJ whole genome shotgun (WGS) entry which is preliminary data.</text>
</comment>
<evidence type="ECO:0000256" key="2">
    <source>
        <dbReference type="ARBA" id="ARBA00005722"/>
    </source>
</evidence>
<evidence type="ECO:0000256" key="4">
    <source>
        <dbReference type="ARBA" id="ARBA00023136"/>
    </source>
</evidence>
<comment type="subcellular location">
    <subcellularLocation>
        <location evidence="1">Cell outer membrane</location>
    </subcellularLocation>
</comment>
<dbReference type="Proteomes" id="UP000177925">
    <property type="component" value="Unassembled WGS sequence"/>
</dbReference>
<sequence length="270" mass="30097">MAFMAMPSAGSAEHAPLWEVGFGFSGLTIPDYRGSDERKGYVLPFPYVDYRGDLLKIDRKGIYSRIFQAERLRVEMSADASVPVKSQDNSARQGMPDLDPTFEIGPSLEVCLSAECKGERVWMFRMPMRAVIASDFSRIDSAGWVINPYLNFDGRVPGPGGIWNFGVAVGPMFANERFHEYYYGVAPAYAAATRPVYNARGGYSGFRVASAVSRRFENYWVGLFARYDNLSGAVFEDSPLFRTRHAFLAGFGVAWIFARSSTLVNTFPSQ</sequence>
<keyword evidence="3" id="KW-0732">Signal</keyword>
<keyword evidence="5" id="KW-0998">Cell outer membrane</keyword>
<dbReference type="PANTHER" id="PTHR38776">
    <property type="entry name" value="MLTA-INTERACTING PROTEIN-RELATED"/>
    <property type="match status" value="1"/>
</dbReference>
<dbReference type="InterPro" id="IPR010583">
    <property type="entry name" value="MipA"/>
</dbReference>
<evidence type="ECO:0000256" key="5">
    <source>
        <dbReference type="ARBA" id="ARBA00023237"/>
    </source>
</evidence>
<organism evidence="6 7">
    <name type="scientific">Candidatus Muproteobacteria bacterium RBG_16_64_11</name>
    <dbReference type="NCBI Taxonomy" id="1817758"/>
    <lineage>
        <taxon>Bacteria</taxon>
        <taxon>Pseudomonadati</taxon>
        <taxon>Pseudomonadota</taxon>
        <taxon>Candidatus Muproteobacteria</taxon>
    </lineage>
</organism>
<evidence type="ECO:0000313" key="6">
    <source>
        <dbReference type="EMBL" id="OGI44625.1"/>
    </source>
</evidence>
<evidence type="ECO:0000256" key="1">
    <source>
        <dbReference type="ARBA" id="ARBA00004442"/>
    </source>
</evidence>
<reference evidence="6 7" key="1">
    <citation type="journal article" date="2016" name="Nat. Commun.">
        <title>Thousands of microbial genomes shed light on interconnected biogeochemical processes in an aquifer system.</title>
        <authorList>
            <person name="Anantharaman K."/>
            <person name="Brown C.T."/>
            <person name="Hug L.A."/>
            <person name="Sharon I."/>
            <person name="Castelle C.J."/>
            <person name="Probst A.J."/>
            <person name="Thomas B.C."/>
            <person name="Singh A."/>
            <person name="Wilkins M.J."/>
            <person name="Karaoz U."/>
            <person name="Brodie E.L."/>
            <person name="Williams K.H."/>
            <person name="Hubbard S.S."/>
            <person name="Banfield J.F."/>
        </authorList>
    </citation>
    <scope>NUCLEOTIDE SEQUENCE [LARGE SCALE GENOMIC DNA]</scope>
</reference>
<evidence type="ECO:0008006" key="8">
    <source>
        <dbReference type="Google" id="ProtNLM"/>
    </source>
</evidence>
<dbReference type="EMBL" id="MFSS01000017">
    <property type="protein sequence ID" value="OGI44625.1"/>
    <property type="molecule type" value="Genomic_DNA"/>
</dbReference>
<evidence type="ECO:0000313" key="7">
    <source>
        <dbReference type="Proteomes" id="UP000177925"/>
    </source>
</evidence>
<keyword evidence="4" id="KW-0472">Membrane</keyword>
<dbReference type="AlphaFoldDB" id="A0A1F6THS2"/>
<dbReference type="STRING" id="1817758.A2150_07395"/>
<dbReference type="PANTHER" id="PTHR38776:SF1">
    <property type="entry name" value="MLTA-INTERACTING PROTEIN-RELATED"/>
    <property type="match status" value="1"/>
</dbReference>
<accession>A0A1F6THS2</accession>
<evidence type="ECO:0000256" key="3">
    <source>
        <dbReference type="ARBA" id="ARBA00022729"/>
    </source>
</evidence>
<gene>
    <name evidence="6" type="ORF">A2150_07395</name>
</gene>
<protein>
    <recommendedName>
        <fullName evidence="8">MltA-interacting MipA</fullName>
    </recommendedName>
</protein>
<dbReference type="Pfam" id="PF06629">
    <property type="entry name" value="MipA"/>
    <property type="match status" value="1"/>
</dbReference>
<proteinExistence type="inferred from homology"/>
<dbReference type="GO" id="GO:0009279">
    <property type="term" value="C:cell outer membrane"/>
    <property type="evidence" value="ECO:0007669"/>
    <property type="project" value="UniProtKB-SubCell"/>
</dbReference>